<dbReference type="PANTHER" id="PTHR23044">
    <property type="entry name" value="3'-5' EXONUCLEASE ERI1-RELATED"/>
    <property type="match status" value="1"/>
</dbReference>
<organism evidence="1 2">
    <name type="scientific">Dillenia turbinata</name>
    <dbReference type="NCBI Taxonomy" id="194707"/>
    <lineage>
        <taxon>Eukaryota</taxon>
        <taxon>Viridiplantae</taxon>
        <taxon>Streptophyta</taxon>
        <taxon>Embryophyta</taxon>
        <taxon>Tracheophyta</taxon>
        <taxon>Spermatophyta</taxon>
        <taxon>Magnoliopsida</taxon>
        <taxon>eudicotyledons</taxon>
        <taxon>Gunneridae</taxon>
        <taxon>Pentapetalae</taxon>
        <taxon>Dilleniales</taxon>
        <taxon>Dilleniaceae</taxon>
        <taxon>Dillenia</taxon>
    </lineage>
</organism>
<evidence type="ECO:0000313" key="1">
    <source>
        <dbReference type="EMBL" id="KAK6946676.1"/>
    </source>
</evidence>
<dbReference type="Proteomes" id="UP001370490">
    <property type="component" value="Unassembled WGS sequence"/>
</dbReference>
<sequence length="149" mass="17138">MSPAPSVQFPSLNFNRWKPLSLYSTQGKCTMMDNATHLERFSHNRSWKPQMQVADAEHMCDQNFDYFLVLDLEDKVEIPEFPVVIATGMMSMMKQLQIPLLGSHHLGIDDTKNVARVLQRMLADGVLIQITARRNLASQIVDYLFKNRI</sequence>
<protein>
    <submittedName>
        <fullName evidence="1">Uncharacterized protein</fullName>
    </submittedName>
</protein>
<proteinExistence type="predicted"/>
<dbReference type="AlphaFoldDB" id="A0AAN8WEV6"/>
<comment type="caution">
    <text evidence="1">The sequence shown here is derived from an EMBL/GenBank/DDBJ whole genome shotgun (WGS) entry which is preliminary data.</text>
</comment>
<accession>A0AAN8WEV6</accession>
<dbReference type="InterPro" id="IPR051274">
    <property type="entry name" value="3-5_Exoribonuclease"/>
</dbReference>
<dbReference type="Gene3D" id="3.30.420.10">
    <property type="entry name" value="Ribonuclease H-like superfamily/Ribonuclease H"/>
    <property type="match status" value="1"/>
</dbReference>
<reference evidence="1 2" key="1">
    <citation type="submission" date="2023-12" db="EMBL/GenBank/DDBJ databases">
        <title>A high-quality genome assembly for Dillenia turbinata (Dilleniales).</title>
        <authorList>
            <person name="Chanderbali A."/>
        </authorList>
    </citation>
    <scope>NUCLEOTIDE SEQUENCE [LARGE SCALE GENOMIC DNA]</scope>
    <source>
        <strain evidence="1">LSX21</strain>
        <tissue evidence="1">Leaf</tissue>
    </source>
</reference>
<gene>
    <name evidence="1" type="ORF">RJ641_000149</name>
</gene>
<name>A0AAN8WEV6_9MAGN</name>
<dbReference type="PANTHER" id="PTHR23044:SF61">
    <property type="entry name" value="3'-5' EXORIBONUCLEASE 1-RELATED"/>
    <property type="match status" value="1"/>
</dbReference>
<dbReference type="EMBL" id="JBAMMX010000001">
    <property type="protein sequence ID" value="KAK6946676.1"/>
    <property type="molecule type" value="Genomic_DNA"/>
</dbReference>
<keyword evidence="2" id="KW-1185">Reference proteome</keyword>
<dbReference type="InterPro" id="IPR036397">
    <property type="entry name" value="RNaseH_sf"/>
</dbReference>
<dbReference type="GO" id="GO:0003676">
    <property type="term" value="F:nucleic acid binding"/>
    <property type="evidence" value="ECO:0007669"/>
    <property type="project" value="InterPro"/>
</dbReference>
<evidence type="ECO:0000313" key="2">
    <source>
        <dbReference type="Proteomes" id="UP001370490"/>
    </source>
</evidence>